<keyword evidence="3" id="KW-1185">Reference proteome</keyword>
<evidence type="ECO:0000313" key="2">
    <source>
        <dbReference type="EMBL" id="TCC42796.1"/>
    </source>
</evidence>
<gene>
    <name evidence="2" type="ORF">E0H75_37930</name>
</gene>
<sequence>MAVWWGNAWKLVVVAVVVAAAGGCGENEADGGGAASSDVVRMLSVSSESGDSETIEVIAEASGRYRLTVVSGPDAGVFQVWDGKALLMHLPDDSPQYQRFENPDRNEVPVATWFYQPDSDEFRKFCPGAKKLGTKTLFDRTAARYHCDETVPSETDPTEPQAAREIALDEKTGLIMADGTDTPTEVTFGAETKPDTFSTEVPPGEDEFSTEEPPGGDEEETHGIYPAELPAVGGGFINTALYATRPYVVVAGPADGIRATLGRVLPMTHDGKPAVVGFLFAAPGEDWKGSLLNPEDEKAFVDSVLKTVGTFPAPVGVDIKGATAASFASSPTDVTIALVTAAGPFAHVTPASEVSDVDLRKWIAELS</sequence>
<feature type="compositionally biased region" description="Acidic residues" evidence="1">
    <location>
        <begin position="203"/>
        <end position="220"/>
    </location>
</feature>
<evidence type="ECO:0000313" key="3">
    <source>
        <dbReference type="Proteomes" id="UP000293342"/>
    </source>
</evidence>
<reference evidence="2 3" key="1">
    <citation type="submission" date="2019-02" db="EMBL/GenBank/DDBJ databases">
        <title>Kribbella capetownensis sp. nov. and Kribbella speibonae sp. nov., isolated from soil.</title>
        <authorList>
            <person name="Curtis S.M."/>
            <person name="Norton I."/>
            <person name="Everest G.J."/>
            <person name="Meyers P.R."/>
        </authorList>
    </citation>
    <scope>NUCLEOTIDE SEQUENCE [LARGE SCALE GENOMIC DNA]</scope>
    <source>
        <strain evidence="2 3">YM53</strain>
    </source>
</reference>
<dbReference type="RefSeq" id="WP_131518557.1">
    <property type="nucleotide sequence ID" value="NZ_SJKD01000012.1"/>
</dbReference>
<name>A0A4R0JDS5_9ACTN</name>
<proteinExistence type="predicted"/>
<feature type="region of interest" description="Disordered" evidence="1">
    <location>
        <begin position="185"/>
        <end position="220"/>
    </location>
</feature>
<accession>A0A4R0JDS5</accession>
<dbReference type="Proteomes" id="UP000293342">
    <property type="component" value="Unassembled WGS sequence"/>
</dbReference>
<protein>
    <submittedName>
        <fullName evidence="2">Uncharacterized protein</fullName>
    </submittedName>
</protein>
<evidence type="ECO:0000256" key="1">
    <source>
        <dbReference type="SAM" id="MobiDB-lite"/>
    </source>
</evidence>
<comment type="caution">
    <text evidence="2">The sequence shown here is derived from an EMBL/GenBank/DDBJ whole genome shotgun (WGS) entry which is preliminary data.</text>
</comment>
<dbReference type="AlphaFoldDB" id="A0A4R0JDS5"/>
<dbReference type="OrthoDB" id="9812811at2"/>
<dbReference type="EMBL" id="SJKD01000012">
    <property type="protein sequence ID" value="TCC42796.1"/>
    <property type="molecule type" value="Genomic_DNA"/>
</dbReference>
<organism evidence="2 3">
    <name type="scientific">Kribbella capetownensis</name>
    <dbReference type="NCBI Taxonomy" id="1572659"/>
    <lineage>
        <taxon>Bacteria</taxon>
        <taxon>Bacillati</taxon>
        <taxon>Actinomycetota</taxon>
        <taxon>Actinomycetes</taxon>
        <taxon>Propionibacteriales</taxon>
        <taxon>Kribbellaceae</taxon>
        <taxon>Kribbella</taxon>
    </lineage>
</organism>